<dbReference type="AlphaFoldDB" id="A0A1H4IYP7"/>
<feature type="signal peptide" evidence="1">
    <location>
        <begin position="1"/>
        <end position="19"/>
    </location>
</feature>
<evidence type="ECO:0000313" key="2">
    <source>
        <dbReference type="EMBL" id="SEB39181.1"/>
    </source>
</evidence>
<dbReference type="RefSeq" id="WP_040664649.1">
    <property type="nucleotide sequence ID" value="NZ_FNSL01000001.1"/>
</dbReference>
<feature type="chain" id="PRO_5011633549" description="Spore coat protein U domain-containing protein" evidence="1">
    <location>
        <begin position="20"/>
        <end position="156"/>
    </location>
</feature>
<evidence type="ECO:0008006" key="4">
    <source>
        <dbReference type="Google" id="ProtNLM"/>
    </source>
</evidence>
<sequence>MFRTSLSALLLTTIFTAPAAAVTDTVIFNGNVISTCLITVGTPGVLGTNGALNVLSSTEAAGVSGTATVVTTGTGFNMSTSTPAAFLVAPAGGDDDVIFSSSYSASGVTTLLDVVGTVTSPLGLGVTNVDVDLSATKSAGVFPAGNYTAEVTLTCE</sequence>
<dbReference type="EMBL" id="FNSL01000001">
    <property type="protein sequence ID" value="SEB39181.1"/>
    <property type="molecule type" value="Genomic_DNA"/>
</dbReference>
<keyword evidence="3" id="KW-1185">Reference proteome</keyword>
<proteinExistence type="predicted"/>
<organism evidence="2 3">
    <name type="scientific">Nitratireductor aquibiodomus</name>
    <dbReference type="NCBI Taxonomy" id="204799"/>
    <lineage>
        <taxon>Bacteria</taxon>
        <taxon>Pseudomonadati</taxon>
        <taxon>Pseudomonadota</taxon>
        <taxon>Alphaproteobacteria</taxon>
        <taxon>Hyphomicrobiales</taxon>
        <taxon>Phyllobacteriaceae</taxon>
        <taxon>Nitratireductor</taxon>
    </lineage>
</organism>
<protein>
    <recommendedName>
        <fullName evidence="4">Spore coat protein U domain-containing protein</fullName>
    </recommendedName>
</protein>
<gene>
    <name evidence="2" type="ORF">SAMN05216452_0784</name>
</gene>
<reference evidence="3" key="1">
    <citation type="submission" date="2016-10" db="EMBL/GenBank/DDBJ databases">
        <authorList>
            <person name="Varghese N."/>
            <person name="Submissions S."/>
        </authorList>
    </citation>
    <scope>NUCLEOTIDE SEQUENCE [LARGE SCALE GENOMIC DNA]</scope>
    <source>
        <strain evidence="3">ES.061</strain>
    </source>
</reference>
<dbReference type="Proteomes" id="UP000199064">
    <property type="component" value="Unassembled WGS sequence"/>
</dbReference>
<keyword evidence="1" id="KW-0732">Signal</keyword>
<accession>A0A1H4IYP7</accession>
<name>A0A1H4IYP7_9HYPH</name>
<evidence type="ECO:0000313" key="3">
    <source>
        <dbReference type="Proteomes" id="UP000199064"/>
    </source>
</evidence>
<evidence type="ECO:0000256" key="1">
    <source>
        <dbReference type="SAM" id="SignalP"/>
    </source>
</evidence>